<evidence type="ECO:0000313" key="3">
    <source>
        <dbReference type="Proteomes" id="UP000823775"/>
    </source>
</evidence>
<feature type="region of interest" description="Disordered" evidence="1">
    <location>
        <begin position="111"/>
        <end position="137"/>
    </location>
</feature>
<name>A0ABS8T6D2_DATST</name>
<gene>
    <name evidence="2" type="ORF">HAX54_003635</name>
</gene>
<keyword evidence="3" id="KW-1185">Reference proteome</keyword>
<proteinExistence type="predicted"/>
<dbReference type="Proteomes" id="UP000823775">
    <property type="component" value="Unassembled WGS sequence"/>
</dbReference>
<comment type="caution">
    <text evidence="2">The sequence shown here is derived from an EMBL/GenBank/DDBJ whole genome shotgun (WGS) entry which is preliminary data.</text>
</comment>
<evidence type="ECO:0000256" key="1">
    <source>
        <dbReference type="SAM" id="MobiDB-lite"/>
    </source>
</evidence>
<accession>A0ABS8T6D2</accession>
<evidence type="ECO:0000313" key="2">
    <source>
        <dbReference type="EMBL" id="MCD7466693.1"/>
    </source>
</evidence>
<dbReference type="EMBL" id="JACEIK010001166">
    <property type="protein sequence ID" value="MCD7466693.1"/>
    <property type="molecule type" value="Genomic_DNA"/>
</dbReference>
<protein>
    <submittedName>
        <fullName evidence="2">Uncharacterized protein</fullName>
    </submittedName>
</protein>
<sequence length="137" mass="14960">MKREIVDEVVAQGAYFVLMKSISTKRLKNVWRYVYRNQIEANQKSKYEANNLVEVMEIDASGNTNGISTCPGTGLFDQVPRLGVGESSGYPRLEKGEEASSILPKLLTLDSPSEIRKEEEGTGISQKGIGDCDGDGG</sequence>
<reference evidence="2 3" key="1">
    <citation type="journal article" date="2021" name="BMC Genomics">
        <title>Datura genome reveals duplications of psychoactive alkaloid biosynthetic genes and high mutation rate following tissue culture.</title>
        <authorList>
            <person name="Rajewski A."/>
            <person name="Carter-House D."/>
            <person name="Stajich J."/>
            <person name="Litt A."/>
        </authorList>
    </citation>
    <scope>NUCLEOTIDE SEQUENCE [LARGE SCALE GENOMIC DNA]</scope>
    <source>
        <strain evidence="2">AR-01</strain>
    </source>
</reference>
<organism evidence="2 3">
    <name type="scientific">Datura stramonium</name>
    <name type="common">Jimsonweed</name>
    <name type="synonym">Common thornapple</name>
    <dbReference type="NCBI Taxonomy" id="4076"/>
    <lineage>
        <taxon>Eukaryota</taxon>
        <taxon>Viridiplantae</taxon>
        <taxon>Streptophyta</taxon>
        <taxon>Embryophyta</taxon>
        <taxon>Tracheophyta</taxon>
        <taxon>Spermatophyta</taxon>
        <taxon>Magnoliopsida</taxon>
        <taxon>eudicotyledons</taxon>
        <taxon>Gunneridae</taxon>
        <taxon>Pentapetalae</taxon>
        <taxon>asterids</taxon>
        <taxon>lamiids</taxon>
        <taxon>Solanales</taxon>
        <taxon>Solanaceae</taxon>
        <taxon>Solanoideae</taxon>
        <taxon>Datureae</taxon>
        <taxon>Datura</taxon>
    </lineage>
</organism>